<keyword evidence="5" id="KW-0804">Transcription</keyword>
<dbReference type="PANTHER" id="PTHR43133:SF52">
    <property type="entry name" value="ECF RNA POLYMERASE SIGMA FACTOR SIGL"/>
    <property type="match status" value="1"/>
</dbReference>
<keyword evidence="2" id="KW-0805">Transcription regulation</keyword>
<dbReference type="InterPro" id="IPR013325">
    <property type="entry name" value="RNA_pol_sigma_r2"/>
</dbReference>
<dbReference type="CDD" id="cd06171">
    <property type="entry name" value="Sigma70_r4"/>
    <property type="match status" value="1"/>
</dbReference>
<evidence type="ECO:0000259" key="6">
    <source>
        <dbReference type="Pfam" id="PF04542"/>
    </source>
</evidence>
<feature type="domain" description="RNA polymerase sigma factor 70 region 4 type 2" evidence="7">
    <location>
        <begin position="127"/>
        <end position="176"/>
    </location>
</feature>
<dbReference type="InterPro" id="IPR036388">
    <property type="entry name" value="WH-like_DNA-bd_sf"/>
</dbReference>
<name>A0A0F9VSK6_9ZZZZ</name>
<dbReference type="SUPFAM" id="SSF88659">
    <property type="entry name" value="Sigma3 and sigma4 domains of RNA polymerase sigma factors"/>
    <property type="match status" value="1"/>
</dbReference>
<keyword evidence="3" id="KW-0731">Sigma factor</keyword>
<reference evidence="8" key="1">
    <citation type="journal article" date="2015" name="Nature">
        <title>Complex archaea that bridge the gap between prokaryotes and eukaryotes.</title>
        <authorList>
            <person name="Spang A."/>
            <person name="Saw J.H."/>
            <person name="Jorgensen S.L."/>
            <person name="Zaremba-Niedzwiedzka K."/>
            <person name="Martijn J."/>
            <person name="Lind A.E."/>
            <person name="van Eijk R."/>
            <person name="Schleper C."/>
            <person name="Guy L."/>
            <person name="Ettema T.J."/>
        </authorList>
    </citation>
    <scope>NUCLEOTIDE SEQUENCE</scope>
</reference>
<gene>
    <name evidence="8" type="ORF">LCGC14_0103490</name>
</gene>
<dbReference type="PANTHER" id="PTHR43133">
    <property type="entry name" value="RNA POLYMERASE ECF-TYPE SIGMA FACTO"/>
    <property type="match status" value="1"/>
</dbReference>
<evidence type="ECO:0000313" key="8">
    <source>
        <dbReference type="EMBL" id="KKO02898.1"/>
    </source>
</evidence>
<dbReference type="GO" id="GO:0006352">
    <property type="term" value="P:DNA-templated transcription initiation"/>
    <property type="evidence" value="ECO:0007669"/>
    <property type="project" value="InterPro"/>
</dbReference>
<dbReference type="InterPro" id="IPR013249">
    <property type="entry name" value="RNA_pol_sigma70_r4_t2"/>
</dbReference>
<comment type="similarity">
    <text evidence="1">Belongs to the sigma-70 factor family. ECF subfamily.</text>
</comment>
<accession>A0A0F9VSK6</accession>
<dbReference type="Pfam" id="PF04542">
    <property type="entry name" value="Sigma70_r2"/>
    <property type="match status" value="1"/>
</dbReference>
<evidence type="ECO:0008006" key="9">
    <source>
        <dbReference type="Google" id="ProtNLM"/>
    </source>
</evidence>
<dbReference type="SUPFAM" id="SSF88946">
    <property type="entry name" value="Sigma2 domain of RNA polymerase sigma factors"/>
    <property type="match status" value="1"/>
</dbReference>
<evidence type="ECO:0000256" key="5">
    <source>
        <dbReference type="ARBA" id="ARBA00023163"/>
    </source>
</evidence>
<evidence type="ECO:0000256" key="1">
    <source>
        <dbReference type="ARBA" id="ARBA00010641"/>
    </source>
</evidence>
<dbReference type="GO" id="GO:0016987">
    <property type="term" value="F:sigma factor activity"/>
    <property type="evidence" value="ECO:0007669"/>
    <property type="project" value="UniProtKB-KW"/>
</dbReference>
<comment type="caution">
    <text evidence="8">The sequence shown here is derived from an EMBL/GenBank/DDBJ whole genome shotgun (WGS) entry which is preliminary data.</text>
</comment>
<dbReference type="Gene3D" id="1.10.1740.10">
    <property type="match status" value="1"/>
</dbReference>
<dbReference type="NCBIfam" id="TIGR02937">
    <property type="entry name" value="sigma70-ECF"/>
    <property type="match status" value="1"/>
</dbReference>
<dbReference type="InterPro" id="IPR014284">
    <property type="entry name" value="RNA_pol_sigma-70_dom"/>
</dbReference>
<dbReference type="EMBL" id="LAZR01000029">
    <property type="protein sequence ID" value="KKO02898.1"/>
    <property type="molecule type" value="Genomic_DNA"/>
</dbReference>
<dbReference type="AlphaFoldDB" id="A0A0F9VSK6"/>
<dbReference type="InterPro" id="IPR039425">
    <property type="entry name" value="RNA_pol_sigma-70-like"/>
</dbReference>
<evidence type="ECO:0000256" key="3">
    <source>
        <dbReference type="ARBA" id="ARBA00023082"/>
    </source>
</evidence>
<proteinExistence type="inferred from homology"/>
<protein>
    <recommendedName>
        <fullName evidence="9">RNA polymerase sigma-70 region 2 domain-containing protein</fullName>
    </recommendedName>
</protein>
<evidence type="ECO:0000259" key="7">
    <source>
        <dbReference type="Pfam" id="PF08281"/>
    </source>
</evidence>
<dbReference type="Gene3D" id="1.10.10.10">
    <property type="entry name" value="Winged helix-like DNA-binding domain superfamily/Winged helix DNA-binding domain"/>
    <property type="match status" value="1"/>
</dbReference>
<feature type="domain" description="RNA polymerase sigma-70 region 2" evidence="6">
    <location>
        <begin position="30"/>
        <end position="97"/>
    </location>
</feature>
<dbReference type="InterPro" id="IPR013324">
    <property type="entry name" value="RNA_pol_sigma_r3/r4-like"/>
</dbReference>
<evidence type="ECO:0000256" key="4">
    <source>
        <dbReference type="ARBA" id="ARBA00023125"/>
    </source>
</evidence>
<organism evidence="8">
    <name type="scientific">marine sediment metagenome</name>
    <dbReference type="NCBI Taxonomy" id="412755"/>
    <lineage>
        <taxon>unclassified sequences</taxon>
        <taxon>metagenomes</taxon>
        <taxon>ecological metagenomes</taxon>
    </lineage>
</organism>
<dbReference type="InterPro" id="IPR007627">
    <property type="entry name" value="RNA_pol_sigma70_r2"/>
</dbReference>
<keyword evidence="4" id="KW-0238">DNA-binding</keyword>
<dbReference type="Pfam" id="PF08281">
    <property type="entry name" value="Sigma70_r4_2"/>
    <property type="match status" value="1"/>
</dbReference>
<dbReference type="GO" id="GO:0003677">
    <property type="term" value="F:DNA binding"/>
    <property type="evidence" value="ECO:0007669"/>
    <property type="project" value="UniProtKB-KW"/>
</dbReference>
<sequence>MSDSTLTNKNDSTLVQAAEIPQKPNFKEVYTQYYRRILRYIQARTNSLEIAEDLTGKVFLKALESYRRFRMKEGPESPRFWLFRIAHNIVVSWQRKNVIRFIRLDEIDLHIPDNLVDIIEKKVKRTWLLQAIKNLISGQQLVIALIIFFGFKLKQIAKILDVTEGCVKTRKHKAIKVLRLAVSADRLDNNENNRGTLSIIDVIEAAKHVLDSGLPQTSAPLHQVFSLEVAKILEERGYRFPDILKVLSSLPEDFFKEIIKENPYTLKI</sequence>
<evidence type="ECO:0000256" key="2">
    <source>
        <dbReference type="ARBA" id="ARBA00023015"/>
    </source>
</evidence>